<dbReference type="PANTHER" id="PTHR47545">
    <property type="entry name" value="MULTIFUNCTIONAL CCA PROTEIN"/>
    <property type="match status" value="1"/>
</dbReference>
<dbReference type="RefSeq" id="WP_116926645.1">
    <property type="nucleotide sequence ID" value="NZ_CP104377.1"/>
</dbReference>
<feature type="binding site" evidence="11">
    <location>
        <position position="23"/>
    </location>
    <ligand>
        <name>Mg(2+)</name>
        <dbReference type="ChEBI" id="CHEBI:18420"/>
    </ligand>
</feature>
<dbReference type="PIRSF" id="PIRSF000813">
    <property type="entry name" value="CCA_bact"/>
    <property type="match status" value="1"/>
</dbReference>
<comment type="cofactor">
    <cofactor evidence="11">
        <name>Ni(2+)</name>
        <dbReference type="ChEBI" id="CHEBI:49786"/>
    </cofactor>
    <text evidence="11">Nickel for phosphatase activity.</text>
</comment>
<keyword evidence="5 11" id="KW-0479">Metal-binding</keyword>
<keyword evidence="2 11" id="KW-0808">Transferase</keyword>
<keyword evidence="14" id="KW-1185">Reference proteome</keyword>
<evidence type="ECO:0000256" key="5">
    <source>
        <dbReference type="ARBA" id="ARBA00022723"/>
    </source>
</evidence>
<dbReference type="InterPro" id="IPR006674">
    <property type="entry name" value="HD_domain"/>
</dbReference>
<dbReference type="CDD" id="cd05398">
    <property type="entry name" value="NT_ClassII-CCAase"/>
    <property type="match status" value="1"/>
</dbReference>
<dbReference type="Pfam" id="PF01743">
    <property type="entry name" value="PolyA_pol"/>
    <property type="match status" value="1"/>
</dbReference>
<dbReference type="GO" id="GO:0004810">
    <property type="term" value="F:CCA tRNA nucleotidyltransferase activity"/>
    <property type="evidence" value="ECO:0007669"/>
    <property type="project" value="UniProtKB-EC"/>
</dbReference>
<dbReference type="InterPro" id="IPR050124">
    <property type="entry name" value="tRNA_CCA-adding_enzyme"/>
</dbReference>
<dbReference type="Gene3D" id="3.30.460.10">
    <property type="entry name" value="Beta Polymerase, domain 2"/>
    <property type="match status" value="1"/>
</dbReference>
<evidence type="ECO:0000313" key="13">
    <source>
        <dbReference type="EMBL" id="UXC17824.1"/>
    </source>
</evidence>
<keyword evidence="11" id="KW-0511">Multifunctional enzyme</keyword>
<dbReference type="Proteomes" id="UP001058290">
    <property type="component" value="Chromosome"/>
</dbReference>
<accession>A0ABY5ZVW5</accession>
<dbReference type="Gene3D" id="1.10.3090.10">
    <property type="entry name" value="cca-adding enzyme, domain 2"/>
    <property type="match status" value="1"/>
</dbReference>
<feature type="binding site" evidence="11">
    <location>
        <position position="21"/>
    </location>
    <ligand>
        <name>Mg(2+)</name>
        <dbReference type="ChEBI" id="CHEBI:18420"/>
    </ligand>
</feature>
<dbReference type="EC" id="3.1.4.-" evidence="11"/>
<dbReference type="GO" id="GO:0016787">
    <property type="term" value="F:hydrolase activity"/>
    <property type="evidence" value="ECO:0007669"/>
    <property type="project" value="UniProtKB-KW"/>
</dbReference>
<dbReference type="Pfam" id="PF12627">
    <property type="entry name" value="PolyA_pol_RNAbd"/>
    <property type="match status" value="1"/>
</dbReference>
<protein>
    <recommendedName>
        <fullName evidence="11">Multifunctional CCA protein</fullName>
    </recommendedName>
    <domain>
        <recommendedName>
            <fullName evidence="11">CCA-adding enzyme</fullName>
            <ecNumber evidence="11">2.7.7.72</ecNumber>
        </recommendedName>
        <alternativeName>
            <fullName evidence="11">CCA tRNA nucleotidyltransferase</fullName>
        </alternativeName>
        <alternativeName>
            <fullName evidence="11">tRNA CCA-pyrophosphorylase</fullName>
        </alternativeName>
        <alternativeName>
            <fullName evidence="11">tRNA adenylyl-/cytidylyl-transferase</fullName>
        </alternativeName>
        <alternativeName>
            <fullName evidence="11">tRNA nucleotidyltransferase</fullName>
        </alternativeName>
        <alternativeName>
            <fullName evidence="11">tRNA-NT</fullName>
        </alternativeName>
    </domain>
    <domain>
        <recommendedName>
            <fullName evidence="11">2'-nucleotidase</fullName>
            <ecNumber evidence="11">3.1.3.-</ecNumber>
        </recommendedName>
    </domain>
    <domain>
        <recommendedName>
            <fullName evidence="11">2',3'-cyclic phosphodiesterase</fullName>
            <ecNumber evidence="11">3.1.4.-</ecNumber>
        </recommendedName>
    </domain>
    <domain>
        <recommendedName>
            <fullName evidence="11">Phosphatase</fullName>
        </recommendedName>
    </domain>
</protein>
<comment type="domain">
    <text evidence="11">Comprises two domains: an N-terminal domain containing the nucleotidyltransferase activity and a C-terminal HD domain associated with both phosphodiesterase and phosphatase activities.</text>
</comment>
<keyword evidence="9 11" id="KW-0460">Magnesium</keyword>
<dbReference type="InterPro" id="IPR012006">
    <property type="entry name" value="CCA_bact"/>
</dbReference>
<proteinExistence type="inferred from homology"/>
<feature type="binding site" evidence="11">
    <location>
        <position position="141"/>
    </location>
    <ligand>
        <name>CTP</name>
        <dbReference type="ChEBI" id="CHEBI:37563"/>
    </ligand>
</feature>
<dbReference type="NCBIfam" id="NF008137">
    <property type="entry name" value="PRK10885.1"/>
    <property type="match status" value="1"/>
</dbReference>
<evidence type="ECO:0000256" key="9">
    <source>
        <dbReference type="ARBA" id="ARBA00022842"/>
    </source>
</evidence>
<comment type="subunit">
    <text evidence="11">Monomer. Can also form homodimers and oligomers.</text>
</comment>
<feature type="binding site" evidence="11">
    <location>
        <position position="8"/>
    </location>
    <ligand>
        <name>ATP</name>
        <dbReference type="ChEBI" id="CHEBI:30616"/>
    </ligand>
</feature>
<evidence type="ECO:0000256" key="1">
    <source>
        <dbReference type="ARBA" id="ARBA00022596"/>
    </source>
</evidence>
<dbReference type="CDD" id="cd00077">
    <property type="entry name" value="HDc"/>
    <property type="match status" value="1"/>
</dbReference>
<comment type="catalytic activity">
    <reaction evidence="11">
        <text>a tRNA with a 3' CCA end + 2 CTP + ATP = a tRNA with a 3' CCACCA end + 3 diphosphate</text>
        <dbReference type="Rhea" id="RHEA:76235"/>
        <dbReference type="Rhea" id="RHEA-COMP:10468"/>
        <dbReference type="Rhea" id="RHEA-COMP:18655"/>
        <dbReference type="ChEBI" id="CHEBI:30616"/>
        <dbReference type="ChEBI" id="CHEBI:33019"/>
        <dbReference type="ChEBI" id="CHEBI:37563"/>
        <dbReference type="ChEBI" id="CHEBI:83071"/>
        <dbReference type="ChEBI" id="CHEBI:195187"/>
    </reaction>
</comment>
<comment type="cofactor">
    <cofactor evidence="11">
        <name>Mg(2+)</name>
        <dbReference type="ChEBI" id="CHEBI:18420"/>
    </cofactor>
    <text evidence="11">Magnesium is required for nucleotidyltransferase activity.</text>
</comment>
<dbReference type="InterPro" id="IPR002646">
    <property type="entry name" value="PolA_pol_head_dom"/>
</dbReference>
<name>A0ABY5ZVW5_9BURK</name>
<keyword evidence="1 11" id="KW-0533">Nickel</keyword>
<dbReference type="InterPro" id="IPR003607">
    <property type="entry name" value="HD/PDEase_dom"/>
</dbReference>
<keyword evidence="8 11" id="KW-0067">ATP-binding</keyword>
<dbReference type="EMBL" id="CP104377">
    <property type="protein sequence ID" value="UXC17824.1"/>
    <property type="molecule type" value="Genomic_DNA"/>
</dbReference>
<keyword evidence="3 11" id="KW-0819">tRNA processing</keyword>
<comment type="miscellaneous">
    <text evidence="11">A single active site specifically recognizes both ATP and CTP and is responsible for their addition.</text>
</comment>
<dbReference type="PANTHER" id="PTHR47545:SF1">
    <property type="entry name" value="MULTIFUNCTIONAL CCA PROTEIN"/>
    <property type="match status" value="1"/>
</dbReference>
<feature type="binding site" evidence="11">
    <location>
        <position position="144"/>
    </location>
    <ligand>
        <name>CTP</name>
        <dbReference type="ChEBI" id="CHEBI:37563"/>
    </ligand>
</feature>
<dbReference type="PROSITE" id="PS51831">
    <property type="entry name" value="HD"/>
    <property type="match status" value="1"/>
</dbReference>
<organism evidence="13 14">
    <name type="scientific">Comamonas squillarum</name>
    <dbReference type="NCBI Taxonomy" id="2977320"/>
    <lineage>
        <taxon>Bacteria</taxon>
        <taxon>Pseudomonadati</taxon>
        <taxon>Pseudomonadota</taxon>
        <taxon>Betaproteobacteria</taxon>
        <taxon>Burkholderiales</taxon>
        <taxon>Comamonadaceae</taxon>
        <taxon>Comamonas</taxon>
    </lineage>
</organism>
<keyword evidence="4 11" id="KW-0548">Nucleotidyltransferase</keyword>
<comment type="function">
    <text evidence="11">Catalyzes the addition and repair of the essential 3'-terminal CCA sequence in tRNAs without using a nucleic acid template. Adds these three nucleotides in the order of C, C, and A to the tRNA nucleotide-73, using CTP and ATP as substrates and producing inorganic pyrophosphate. tRNA 3'-terminal CCA addition is required both for tRNA processing and repair. Also involved in tRNA surveillance by mediating tandem CCA addition to generate a CCACCA at the 3' terminus of unstable tRNAs. While stable tRNAs receive only 3'-terminal CCA, unstable tRNAs are marked with CCACCA and rapidly degraded.</text>
</comment>
<evidence type="ECO:0000256" key="4">
    <source>
        <dbReference type="ARBA" id="ARBA00022695"/>
    </source>
</evidence>
<dbReference type="EC" id="2.7.7.72" evidence="11"/>
<dbReference type="HAMAP" id="MF_01261">
    <property type="entry name" value="CCA_bact_type1"/>
    <property type="match status" value="1"/>
</dbReference>
<dbReference type="Pfam" id="PF01966">
    <property type="entry name" value="HD"/>
    <property type="match status" value="1"/>
</dbReference>
<feature type="binding site" evidence="11">
    <location>
        <position position="91"/>
    </location>
    <ligand>
        <name>CTP</name>
        <dbReference type="ChEBI" id="CHEBI:37563"/>
    </ligand>
</feature>
<reference evidence="13" key="1">
    <citation type="submission" date="2022-09" db="EMBL/GenBank/DDBJ databases">
        <title>Bacterial diversity in gut of crayfish and pufferfish.</title>
        <authorList>
            <person name="Huang Y."/>
        </authorList>
    </citation>
    <scope>NUCLEOTIDE SEQUENCE</scope>
    <source>
        <strain evidence="13">PR12</strain>
    </source>
</reference>
<feature type="domain" description="HD" evidence="12">
    <location>
        <begin position="230"/>
        <end position="331"/>
    </location>
</feature>
<dbReference type="SUPFAM" id="SSF81891">
    <property type="entry name" value="Poly A polymerase C-terminal region-like"/>
    <property type="match status" value="1"/>
</dbReference>
<sequence>MKTYMVGGAVRDRLLGLPVNDHDWVVVGATPEAMLAQGFVPVGKDFPVFLHPRTHEEYALARTERKSGRGYRGFSIATSPDVTLEQDLARRDLTINAMAAPVNWNGSDPVTDPYGGQADLQARVLRHVTDAFREDPVRILRLARFAARFQDFSVAPETVALMRQMVADGEVDALVPERVWQELARGLMEARPSRMFEVLRDCGALARLLPELDRLWGVPQRADYHPEVDTGIHVMMVLDRAAELDAALPVRWACLAHDLGKGTTPADVLPRHIGHEERSVELARKLQQRLRVPSDCAELALVVAAEHGNIHRSPGIAPAAVVRLLERCDAFRKPERFGQALLACQCDAQGRLGLQDKPYPQRAQLLRLLAAAQAVSTKEVAERAARSGRQGAEIGAMVHEARCQAVAQMVAADAAAGPATGQP</sequence>
<feature type="binding site" evidence="11">
    <location>
        <position position="11"/>
    </location>
    <ligand>
        <name>CTP</name>
        <dbReference type="ChEBI" id="CHEBI:37563"/>
    </ligand>
</feature>
<evidence type="ECO:0000256" key="10">
    <source>
        <dbReference type="ARBA" id="ARBA00022884"/>
    </source>
</evidence>
<evidence type="ECO:0000259" key="12">
    <source>
        <dbReference type="PROSITE" id="PS51831"/>
    </source>
</evidence>
<dbReference type="EC" id="3.1.3.-" evidence="11"/>
<dbReference type="SUPFAM" id="SSF81301">
    <property type="entry name" value="Nucleotidyltransferase"/>
    <property type="match status" value="1"/>
</dbReference>
<keyword evidence="7 11" id="KW-0692">RNA repair</keyword>
<dbReference type="InterPro" id="IPR043519">
    <property type="entry name" value="NT_sf"/>
</dbReference>
<evidence type="ECO:0000256" key="6">
    <source>
        <dbReference type="ARBA" id="ARBA00022741"/>
    </source>
</evidence>
<feature type="binding site" evidence="11">
    <location>
        <position position="11"/>
    </location>
    <ligand>
        <name>ATP</name>
        <dbReference type="ChEBI" id="CHEBI:30616"/>
    </ligand>
</feature>
<evidence type="ECO:0000256" key="2">
    <source>
        <dbReference type="ARBA" id="ARBA00022679"/>
    </source>
</evidence>
<evidence type="ECO:0000313" key="14">
    <source>
        <dbReference type="Proteomes" id="UP001058290"/>
    </source>
</evidence>
<evidence type="ECO:0000256" key="7">
    <source>
        <dbReference type="ARBA" id="ARBA00022800"/>
    </source>
</evidence>
<keyword evidence="10 11" id="KW-0694">RNA-binding</keyword>
<gene>
    <name evidence="11" type="primary">cca</name>
    <name evidence="13" type="ORF">N4T19_19335</name>
</gene>
<feature type="binding site" evidence="11">
    <location>
        <position position="91"/>
    </location>
    <ligand>
        <name>ATP</name>
        <dbReference type="ChEBI" id="CHEBI:30616"/>
    </ligand>
</feature>
<evidence type="ECO:0000256" key="3">
    <source>
        <dbReference type="ARBA" id="ARBA00022694"/>
    </source>
</evidence>
<comment type="similarity">
    <text evidence="11">Belongs to the tRNA nucleotidyltransferase/poly(A) polymerase family. Bacterial CCA-adding enzyme type 1 subfamily.</text>
</comment>
<comment type="catalytic activity">
    <reaction evidence="11">
        <text>a tRNA precursor + 2 CTP + ATP = a tRNA with a 3' CCA end + 3 diphosphate</text>
        <dbReference type="Rhea" id="RHEA:14433"/>
        <dbReference type="Rhea" id="RHEA-COMP:10465"/>
        <dbReference type="Rhea" id="RHEA-COMP:10468"/>
        <dbReference type="ChEBI" id="CHEBI:30616"/>
        <dbReference type="ChEBI" id="CHEBI:33019"/>
        <dbReference type="ChEBI" id="CHEBI:37563"/>
        <dbReference type="ChEBI" id="CHEBI:74896"/>
        <dbReference type="ChEBI" id="CHEBI:83071"/>
        <dbReference type="EC" id="2.7.7.72"/>
    </reaction>
</comment>
<evidence type="ECO:0000256" key="11">
    <source>
        <dbReference type="HAMAP-Rule" id="MF_01261"/>
    </source>
</evidence>
<dbReference type="InterPro" id="IPR032828">
    <property type="entry name" value="PolyA_RNA-bd"/>
</dbReference>
<keyword evidence="11 13" id="KW-0378">Hydrolase</keyword>
<evidence type="ECO:0000256" key="8">
    <source>
        <dbReference type="ARBA" id="ARBA00022840"/>
    </source>
</evidence>
<feature type="binding site" evidence="11">
    <location>
        <position position="8"/>
    </location>
    <ligand>
        <name>CTP</name>
        <dbReference type="ChEBI" id="CHEBI:37563"/>
    </ligand>
</feature>
<feature type="binding site" evidence="11">
    <location>
        <position position="141"/>
    </location>
    <ligand>
        <name>ATP</name>
        <dbReference type="ChEBI" id="CHEBI:30616"/>
    </ligand>
</feature>
<feature type="binding site" evidence="11">
    <location>
        <position position="144"/>
    </location>
    <ligand>
        <name>ATP</name>
        <dbReference type="ChEBI" id="CHEBI:30616"/>
    </ligand>
</feature>
<keyword evidence="6 11" id="KW-0547">Nucleotide-binding</keyword>